<keyword evidence="4 8" id="KW-0812">Transmembrane</keyword>
<dbReference type="Gene3D" id="3.90.550.10">
    <property type="entry name" value="Spore Coat Polysaccharide Biosynthesis Protein SpsA, Chain A"/>
    <property type="match status" value="1"/>
</dbReference>
<dbReference type="OrthoDB" id="9811884at2"/>
<dbReference type="Pfam" id="PF00535">
    <property type="entry name" value="Glycos_transf_2"/>
    <property type="match status" value="1"/>
</dbReference>
<evidence type="ECO:0000256" key="7">
    <source>
        <dbReference type="ARBA" id="ARBA00023136"/>
    </source>
</evidence>
<keyword evidence="5" id="KW-0448">Lipopolysaccharide biosynthesis</keyword>
<sequence length="659" mass="72955">MLAAKIRALSGPILVIGASGFVGANLLRALIRERDDVVGTIFSGDSWRLQDIPAANLAFLNLQDRSSVRSVLNRLAPKTIFDCSSFGAYSFEQDFERIHSTNYLSFIHLLEFVSGLDLHAYVHAGSSSEYGMNASAPGEDAPLVPNSHYAVSKAAASHAISYYGKVRGLPVVNLRLYSVYGPYEDTSRLVPVVCEHAIRGQLPPFVRPEVSRDFVYSDDVVEAFIDAASRMRPEIAGESFNIGSGVQTTLQSFAELAQRIFHVDAPLQFDPGVGRPWDVDAWYAQPEKAARLLGWQARTSLEEGLIKSRDWWGDYLRHADFASLTKKGQARKDKNSISAIVACYKDAEAIPIMHERLVAVFTRLGVDYEIIFVNDNSPDNSAEVIRDISATNPHVIGISHSRNFGSQAAFRSGMELSSKEACVLLDGDLQDPPELIEEFFQQWRSGADVVYGRRVKREMPVWLEACYRAFYRIFAAMSEVSIPRDAGDFSLLDRSVVHWILQCQERDAFLRGLRAYVGFNQVGVDYVRPERMFGVSTNNWLKNIGWAKKAIFSFSRMPLHLLTAFGGLAFAGTSLLAIMSIVIRFASPESVPKGITFLSLLVMFFGSITVLGLGLLGEYIGKILEETKARPAFIRKNIILHGQVKSAEIQSKGSGGALV</sequence>
<proteinExistence type="predicted"/>
<dbReference type="AlphaFoldDB" id="A0A418WX41"/>
<organism evidence="11 12">
    <name type="scientific">Noviherbaspirillum cavernae</name>
    <dbReference type="NCBI Taxonomy" id="2320862"/>
    <lineage>
        <taxon>Bacteria</taxon>
        <taxon>Pseudomonadati</taxon>
        <taxon>Pseudomonadota</taxon>
        <taxon>Betaproteobacteria</taxon>
        <taxon>Burkholderiales</taxon>
        <taxon>Oxalobacteraceae</taxon>
        <taxon>Noviherbaspirillum</taxon>
    </lineage>
</organism>
<dbReference type="InterPro" id="IPR029044">
    <property type="entry name" value="Nucleotide-diphossugar_trans"/>
</dbReference>
<keyword evidence="6 8" id="KW-1133">Transmembrane helix</keyword>
<keyword evidence="3" id="KW-0808">Transferase</keyword>
<feature type="transmembrane region" description="Helical" evidence="8">
    <location>
        <begin position="559"/>
        <end position="583"/>
    </location>
</feature>
<dbReference type="Proteomes" id="UP000285190">
    <property type="component" value="Unassembled WGS sequence"/>
</dbReference>
<dbReference type="InterPro" id="IPR001173">
    <property type="entry name" value="Glyco_trans_2-like"/>
</dbReference>
<evidence type="ECO:0000256" key="3">
    <source>
        <dbReference type="ARBA" id="ARBA00022679"/>
    </source>
</evidence>
<evidence type="ECO:0000256" key="5">
    <source>
        <dbReference type="ARBA" id="ARBA00022985"/>
    </source>
</evidence>
<dbReference type="Pfam" id="PF01370">
    <property type="entry name" value="Epimerase"/>
    <property type="match status" value="1"/>
</dbReference>
<evidence type="ECO:0000256" key="4">
    <source>
        <dbReference type="ARBA" id="ARBA00022692"/>
    </source>
</evidence>
<evidence type="ECO:0000256" key="2">
    <source>
        <dbReference type="ARBA" id="ARBA00022676"/>
    </source>
</evidence>
<dbReference type="PANTHER" id="PTHR48090">
    <property type="entry name" value="UNDECAPRENYL-PHOSPHATE 4-DEOXY-4-FORMAMIDO-L-ARABINOSE TRANSFERASE-RELATED"/>
    <property type="match status" value="1"/>
</dbReference>
<evidence type="ECO:0000256" key="6">
    <source>
        <dbReference type="ARBA" id="ARBA00022989"/>
    </source>
</evidence>
<dbReference type="RefSeq" id="WP_119735685.1">
    <property type="nucleotide sequence ID" value="NZ_QYUN01000002.1"/>
</dbReference>
<dbReference type="InterPro" id="IPR001509">
    <property type="entry name" value="Epimerase_deHydtase"/>
</dbReference>
<dbReference type="EMBL" id="QYUN01000002">
    <property type="protein sequence ID" value="RJG04655.1"/>
    <property type="molecule type" value="Genomic_DNA"/>
</dbReference>
<protein>
    <submittedName>
        <fullName evidence="11">NAD-dependent epimerase/dehydratase family protein</fullName>
    </submittedName>
</protein>
<evidence type="ECO:0000256" key="1">
    <source>
        <dbReference type="ARBA" id="ARBA00022475"/>
    </source>
</evidence>
<keyword evidence="2" id="KW-0328">Glycosyltransferase</keyword>
<dbReference type="GO" id="GO:0009103">
    <property type="term" value="P:lipopolysaccharide biosynthetic process"/>
    <property type="evidence" value="ECO:0007669"/>
    <property type="project" value="UniProtKB-KW"/>
</dbReference>
<dbReference type="SUPFAM" id="SSF53448">
    <property type="entry name" value="Nucleotide-diphospho-sugar transferases"/>
    <property type="match status" value="1"/>
</dbReference>
<dbReference type="GO" id="GO:0016757">
    <property type="term" value="F:glycosyltransferase activity"/>
    <property type="evidence" value="ECO:0007669"/>
    <property type="project" value="UniProtKB-KW"/>
</dbReference>
<evidence type="ECO:0000313" key="11">
    <source>
        <dbReference type="EMBL" id="RJG04655.1"/>
    </source>
</evidence>
<accession>A0A418WX41</accession>
<dbReference type="PANTHER" id="PTHR48090:SF3">
    <property type="entry name" value="UNDECAPRENYL-PHOSPHATE 4-DEOXY-4-FORMAMIDO-L-ARABINOSE TRANSFERASE"/>
    <property type="match status" value="1"/>
</dbReference>
<dbReference type="Gene3D" id="3.90.25.10">
    <property type="entry name" value="UDP-galactose 4-epimerase, domain 1"/>
    <property type="match status" value="1"/>
</dbReference>
<evidence type="ECO:0000259" key="9">
    <source>
        <dbReference type="Pfam" id="PF00535"/>
    </source>
</evidence>
<keyword evidence="1" id="KW-1003">Cell membrane</keyword>
<keyword evidence="7 8" id="KW-0472">Membrane</keyword>
<dbReference type="CDD" id="cd04187">
    <property type="entry name" value="DPM1_like_bac"/>
    <property type="match status" value="1"/>
</dbReference>
<dbReference type="InterPro" id="IPR050256">
    <property type="entry name" value="Glycosyltransferase_2"/>
</dbReference>
<gene>
    <name evidence="11" type="ORF">D3870_00235</name>
</gene>
<dbReference type="GO" id="GO:0005886">
    <property type="term" value="C:plasma membrane"/>
    <property type="evidence" value="ECO:0007669"/>
    <property type="project" value="TreeGrafter"/>
</dbReference>
<reference evidence="11 12" key="1">
    <citation type="submission" date="2018-09" db="EMBL/GenBank/DDBJ databases">
        <authorList>
            <person name="Zhu H."/>
        </authorList>
    </citation>
    <scope>NUCLEOTIDE SEQUENCE [LARGE SCALE GENOMIC DNA]</scope>
    <source>
        <strain evidence="11 12">K2R10-39</strain>
    </source>
</reference>
<feature type="domain" description="Glycosyltransferase 2-like" evidence="9">
    <location>
        <begin position="338"/>
        <end position="495"/>
    </location>
</feature>
<keyword evidence="12" id="KW-1185">Reference proteome</keyword>
<dbReference type="SUPFAM" id="SSF51735">
    <property type="entry name" value="NAD(P)-binding Rossmann-fold domains"/>
    <property type="match status" value="1"/>
</dbReference>
<dbReference type="InterPro" id="IPR036291">
    <property type="entry name" value="NAD(P)-bd_dom_sf"/>
</dbReference>
<evidence type="ECO:0000313" key="12">
    <source>
        <dbReference type="Proteomes" id="UP000285190"/>
    </source>
</evidence>
<evidence type="ECO:0000256" key="8">
    <source>
        <dbReference type="SAM" id="Phobius"/>
    </source>
</evidence>
<feature type="domain" description="NAD-dependent epimerase/dehydratase" evidence="10">
    <location>
        <begin position="13"/>
        <end position="243"/>
    </location>
</feature>
<evidence type="ECO:0000259" key="10">
    <source>
        <dbReference type="Pfam" id="PF01370"/>
    </source>
</evidence>
<comment type="caution">
    <text evidence="11">The sequence shown here is derived from an EMBL/GenBank/DDBJ whole genome shotgun (WGS) entry which is preliminary data.</text>
</comment>
<dbReference type="Gene3D" id="3.40.50.720">
    <property type="entry name" value="NAD(P)-binding Rossmann-like Domain"/>
    <property type="match status" value="1"/>
</dbReference>
<feature type="transmembrane region" description="Helical" evidence="8">
    <location>
        <begin position="595"/>
        <end position="620"/>
    </location>
</feature>
<name>A0A418WX41_9BURK</name>